<evidence type="ECO:0000256" key="2">
    <source>
        <dbReference type="ARBA" id="ARBA00001941"/>
    </source>
</evidence>
<dbReference type="PROSITE" id="PS00866">
    <property type="entry name" value="CPSASE_1"/>
    <property type="match status" value="1"/>
</dbReference>
<evidence type="ECO:0000256" key="11">
    <source>
        <dbReference type="ARBA" id="ARBA00022842"/>
    </source>
</evidence>
<dbReference type="KEGG" id="mae:Maeo_1006"/>
<evidence type="ECO:0000259" key="20">
    <source>
        <dbReference type="PROSITE" id="PS50979"/>
    </source>
</evidence>
<feature type="domain" description="Biotin carboxylation" evidence="20">
    <location>
        <begin position="1"/>
        <end position="445"/>
    </location>
</feature>
<comment type="pathway">
    <text evidence="4">Carbohydrate biosynthesis; gluconeogenesis.</text>
</comment>
<organism evidence="21 22">
    <name type="scientific">Methanococcus aeolicus (strain ATCC BAA-1280 / DSM 17508 / OCM 812 / Nankai-3)</name>
    <dbReference type="NCBI Taxonomy" id="419665"/>
    <lineage>
        <taxon>Archaea</taxon>
        <taxon>Methanobacteriati</taxon>
        <taxon>Methanobacteriota</taxon>
        <taxon>Methanomada group</taxon>
        <taxon>Methanococci</taxon>
        <taxon>Methanococcales</taxon>
        <taxon>Methanococcaceae</taxon>
        <taxon>Methanococcus</taxon>
    </lineage>
</organism>
<dbReference type="FunFam" id="3.30.470.20:FF:000028">
    <property type="entry name" value="Methylcrotonoyl-CoA carboxylase subunit alpha, mitochondrial"/>
    <property type="match status" value="1"/>
</dbReference>
<dbReference type="GO" id="GO:0006094">
    <property type="term" value="P:gluconeogenesis"/>
    <property type="evidence" value="ECO:0007669"/>
    <property type="project" value="UniProtKB-KW"/>
</dbReference>
<dbReference type="PROSITE" id="PS00867">
    <property type="entry name" value="CPSASE_2"/>
    <property type="match status" value="1"/>
</dbReference>
<comment type="cofactor">
    <cofactor evidence="1">
        <name>Mn(2+)</name>
        <dbReference type="ChEBI" id="CHEBI:29035"/>
    </cofactor>
</comment>
<dbReference type="InterPro" id="IPR005479">
    <property type="entry name" value="CPAse_ATP-bd"/>
</dbReference>
<evidence type="ECO:0000256" key="18">
    <source>
        <dbReference type="PROSITE-ProRule" id="PRU00409"/>
    </source>
</evidence>
<evidence type="ECO:0000256" key="7">
    <source>
        <dbReference type="ARBA" id="ARBA00022598"/>
    </source>
</evidence>
<dbReference type="EMBL" id="CP000743">
    <property type="protein sequence ID" value="ABR56584.1"/>
    <property type="molecule type" value="Genomic_DNA"/>
</dbReference>
<dbReference type="HOGENOM" id="CLU_000395_3_2_2"/>
<comment type="function">
    <text evidence="3">Pyruvate carboxylase catalyzes a 2-step reaction, involving the ATP-dependent carboxylation of the covalently attached biotin in the first step and the transfer of the carboxyl group to pyruvate in the second.</text>
</comment>
<dbReference type="RefSeq" id="WP_011973716.1">
    <property type="nucleotide sequence ID" value="NC_009635.1"/>
</dbReference>
<dbReference type="NCBIfam" id="NF006406">
    <property type="entry name" value="PRK08654.1"/>
    <property type="match status" value="1"/>
</dbReference>
<protein>
    <recommendedName>
        <fullName evidence="16">Pyruvate carboxylase subunit A</fullName>
        <ecNumber evidence="5">6.4.1.1</ecNumber>
    </recommendedName>
    <alternativeName>
        <fullName evidence="17">Pyruvic carboxylase A</fullName>
    </alternativeName>
</protein>
<dbReference type="Pfam" id="PF02785">
    <property type="entry name" value="Biotin_carb_C"/>
    <property type="match status" value="1"/>
</dbReference>
<dbReference type="InterPro" id="IPR005482">
    <property type="entry name" value="Biotin_COase_C"/>
</dbReference>
<dbReference type="GO" id="GO:0046872">
    <property type="term" value="F:metal ion binding"/>
    <property type="evidence" value="ECO:0007669"/>
    <property type="project" value="UniProtKB-KW"/>
</dbReference>
<keyword evidence="22" id="KW-1185">Reference proteome</keyword>
<dbReference type="Pfam" id="PF00289">
    <property type="entry name" value="Biotin_carb_N"/>
    <property type="match status" value="1"/>
</dbReference>
<dbReference type="AlphaFoldDB" id="A6UVR2"/>
<dbReference type="InterPro" id="IPR011054">
    <property type="entry name" value="Rudment_hybrid_motif"/>
</dbReference>
<dbReference type="EC" id="6.4.1.1" evidence="5"/>
<keyword evidence="13" id="KW-0670">Pyruvate</keyword>
<dbReference type="STRING" id="419665.Maeo_1006"/>
<name>A6UVR2_META3</name>
<evidence type="ECO:0000256" key="16">
    <source>
        <dbReference type="ARBA" id="ARBA00073540"/>
    </source>
</evidence>
<proteinExistence type="predicted"/>
<dbReference type="GO" id="GO:0004736">
    <property type="term" value="F:pyruvate carboxylase activity"/>
    <property type="evidence" value="ECO:0007669"/>
    <property type="project" value="UniProtKB-EC"/>
</dbReference>
<keyword evidence="7" id="KW-0436">Ligase</keyword>
<evidence type="ECO:0000313" key="22">
    <source>
        <dbReference type="Proteomes" id="UP000001106"/>
    </source>
</evidence>
<evidence type="ECO:0000256" key="5">
    <source>
        <dbReference type="ARBA" id="ARBA00013057"/>
    </source>
</evidence>
<evidence type="ECO:0000313" key="21">
    <source>
        <dbReference type="EMBL" id="ABR56584.1"/>
    </source>
</evidence>
<keyword evidence="9 18" id="KW-0547">Nucleotide-binding</keyword>
<dbReference type="GeneID" id="5327524"/>
<keyword evidence="12" id="KW-0092">Biotin</keyword>
<dbReference type="InterPro" id="IPR011761">
    <property type="entry name" value="ATP-grasp"/>
</dbReference>
<evidence type="ECO:0000256" key="6">
    <source>
        <dbReference type="ARBA" id="ARBA00022432"/>
    </source>
</evidence>
<dbReference type="PANTHER" id="PTHR18866">
    <property type="entry name" value="CARBOXYLASE:PYRUVATE/ACETYL-COA/PROPIONYL-COA CARBOXYLASE"/>
    <property type="match status" value="1"/>
</dbReference>
<evidence type="ECO:0000256" key="12">
    <source>
        <dbReference type="ARBA" id="ARBA00023267"/>
    </source>
</evidence>
<dbReference type="PROSITE" id="PS50979">
    <property type="entry name" value="BC"/>
    <property type="match status" value="1"/>
</dbReference>
<feature type="domain" description="ATP-grasp" evidence="19">
    <location>
        <begin position="120"/>
        <end position="316"/>
    </location>
</feature>
<dbReference type="GO" id="GO:0005524">
    <property type="term" value="F:ATP binding"/>
    <property type="evidence" value="ECO:0007669"/>
    <property type="project" value="UniProtKB-UniRule"/>
</dbReference>
<evidence type="ECO:0000256" key="3">
    <source>
        <dbReference type="ARBA" id="ARBA00002380"/>
    </source>
</evidence>
<evidence type="ECO:0000256" key="1">
    <source>
        <dbReference type="ARBA" id="ARBA00001936"/>
    </source>
</evidence>
<keyword evidence="11" id="KW-0460">Magnesium</keyword>
<dbReference type="InterPro" id="IPR016185">
    <property type="entry name" value="PreATP-grasp_dom_sf"/>
</dbReference>
<dbReference type="PROSITE" id="PS50975">
    <property type="entry name" value="ATP_GRASP"/>
    <property type="match status" value="1"/>
</dbReference>
<evidence type="ECO:0000256" key="15">
    <source>
        <dbReference type="ARBA" id="ARBA00064342"/>
    </source>
</evidence>
<reference evidence="21" key="1">
    <citation type="submission" date="2007-06" db="EMBL/GenBank/DDBJ databases">
        <title>Complete sequence of Methanococcus aeolicus Nankai-3.</title>
        <authorList>
            <consortium name="US DOE Joint Genome Institute"/>
            <person name="Copeland A."/>
            <person name="Lucas S."/>
            <person name="Lapidus A."/>
            <person name="Barry K."/>
            <person name="Glavina del Rio T."/>
            <person name="Dalin E."/>
            <person name="Tice H."/>
            <person name="Pitluck S."/>
            <person name="Chain P."/>
            <person name="Malfatti S."/>
            <person name="Shin M."/>
            <person name="Vergez L."/>
            <person name="Schmutz J."/>
            <person name="Larimer F."/>
            <person name="Land M."/>
            <person name="Hauser L."/>
            <person name="Kyrpides N."/>
            <person name="Lykidis A."/>
            <person name="Sieprawska-Lupa M."/>
            <person name="Whitman W.B."/>
            <person name="Richardson P."/>
        </authorList>
    </citation>
    <scope>NUCLEOTIDE SEQUENCE [LARGE SCALE GENOMIC DNA]</scope>
    <source>
        <strain evidence="21">Nankai-3</strain>
    </source>
</reference>
<dbReference type="FunFam" id="3.40.50.20:FF:000010">
    <property type="entry name" value="Propionyl-CoA carboxylase subunit alpha"/>
    <property type="match status" value="1"/>
</dbReference>
<dbReference type="InterPro" id="IPR005481">
    <property type="entry name" value="BC-like_N"/>
</dbReference>
<sequence>MFKKILIANRGEIAVRIIRACQELDIKTVAIYSEADENALYTSIADECYCIGPPQASKSYLNLDMIVHVAKKTGAEAIHPGYGFLSENLEFAKACENNGIVFIGPPSEAIDAMGSKINAKKIMKNANVPVLPGREEPIEDPEEVVEIAEEIGYPVIIKASAGGGGMGMAVAYNKQELKEVVESTKSIAQSAFGDSTVFIEKYLENPRHIEIQVLGDKYGNVVHLGDRECSIQRRHQKLIEEAPSPIMTEELRKKMGDAAISAAKAINYYSAGTVEFLYDNGEFYFLEMNTRVQVEHPITEIITGVDIVKEQIKIAYGEKLPFKQEDIVIRGHAMECRINAEDPVNDFVPTPGVIKHYRSPGGPGIRIDSGVYAGAEIPPYYDSLISKFISYGNDRDEAIARMKRALSEYIIIGLTTNIPFHRAVMDELDFKNGNISTHYIEEHSEYLKENIMKYAIEAKDEEKLYADKIFGKNKQVVAIAGGLNAYISSVVASNKNIDKCDEKYSEEQN</sequence>
<dbReference type="InterPro" id="IPR004549">
    <property type="entry name" value="Acetyl_CoA_COase_biotin_COase"/>
</dbReference>
<dbReference type="eggNOG" id="arCOG01590">
    <property type="taxonomic scope" value="Archaea"/>
</dbReference>
<evidence type="ECO:0000259" key="19">
    <source>
        <dbReference type="PROSITE" id="PS50975"/>
    </source>
</evidence>
<evidence type="ECO:0000256" key="14">
    <source>
        <dbReference type="ARBA" id="ARBA00049382"/>
    </source>
</evidence>
<dbReference type="FunFam" id="3.30.1490.20:FF:000018">
    <property type="entry name" value="Biotin carboxylase"/>
    <property type="match status" value="1"/>
</dbReference>
<dbReference type="OrthoDB" id="31083at2157"/>
<evidence type="ECO:0000256" key="13">
    <source>
        <dbReference type="ARBA" id="ARBA00023317"/>
    </source>
</evidence>
<comment type="subunit">
    <text evidence="15">Heterooctamer of four A and four B subunits.</text>
</comment>
<dbReference type="PANTHER" id="PTHR18866:SF33">
    <property type="entry name" value="METHYLCROTONOYL-COA CARBOXYLASE SUBUNIT ALPHA, MITOCHONDRIAL-RELATED"/>
    <property type="match status" value="1"/>
</dbReference>
<dbReference type="Proteomes" id="UP000001106">
    <property type="component" value="Chromosome"/>
</dbReference>
<dbReference type="Pfam" id="PF02786">
    <property type="entry name" value="CPSase_L_D2"/>
    <property type="match status" value="1"/>
</dbReference>
<dbReference type="SMART" id="SM00878">
    <property type="entry name" value="Biotin_carb_C"/>
    <property type="match status" value="1"/>
</dbReference>
<comment type="cofactor">
    <cofactor evidence="2">
        <name>Co(2+)</name>
        <dbReference type="ChEBI" id="CHEBI:48828"/>
    </cofactor>
</comment>
<dbReference type="InterPro" id="IPR011764">
    <property type="entry name" value="Biotin_carboxylation_dom"/>
</dbReference>
<evidence type="ECO:0000256" key="8">
    <source>
        <dbReference type="ARBA" id="ARBA00022723"/>
    </source>
</evidence>
<evidence type="ECO:0000256" key="9">
    <source>
        <dbReference type="ARBA" id="ARBA00022741"/>
    </source>
</evidence>
<dbReference type="NCBIfam" id="TIGR00514">
    <property type="entry name" value="accC"/>
    <property type="match status" value="1"/>
</dbReference>
<dbReference type="InterPro" id="IPR050856">
    <property type="entry name" value="Biotin_carboxylase_complex"/>
</dbReference>
<dbReference type="Gene3D" id="3.30.470.20">
    <property type="entry name" value="ATP-grasp fold, B domain"/>
    <property type="match status" value="1"/>
</dbReference>
<dbReference type="SUPFAM" id="SSF52440">
    <property type="entry name" value="PreATP-grasp domain"/>
    <property type="match status" value="1"/>
</dbReference>
<keyword evidence="8" id="KW-0479">Metal-binding</keyword>
<keyword evidence="6" id="KW-0312">Gluconeogenesis</keyword>
<keyword evidence="10 18" id="KW-0067">ATP-binding</keyword>
<dbReference type="SUPFAM" id="SSF51246">
    <property type="entry name" value="Rudiment single hybrid motif"/>
    <property type="match status" value="1"/>
</dbReference>
<accession>A6UVR2</accession>
<gene>
    <name evidence="21" type="ordered locus">Maeo_1006</name>
</gene>
<dbReference type="SUPFAM" id="SSF56059">
    <property type="entry name" value="Glutathione synthetase ATP-binding domain-like"/>
    <property type="match status" value="1"/>
</dbReference>
<evidence type="ECO:0000256" key="4">
    <source>
        <dbReference type="ARBA" id="ARBA00004742"/>
    </source>
</evidence>
<evidence type="ECO:0000256" key="17">
    <source>
        <dbReference type="ARBA" id="ARBA00079226"/>
    </source>
</evidence>
<dbReference type="NCBIfam" id="NF006367">
    <property type="entry name" value="PRK08591.1"/>
    <property type="match status" value="1"/>
</dbReference>
<comment type="catalytic activity">
    <reaction evidence="14">
        <text>hydrogencarbonate + pyruvate + ATP = oxaloacetate + ADP + phosphate + H(+)</text>
        <dbReference type="Rhea" id="RHEA:20844"/>
        <dbReference type="ChEBI" id="CHEBI:15361"/>
        <dbReference type="ChEBI" id="CHEBI:15378"/>
        <dbReference type="ChEBI" id="CHEBI:16452"/>
        <dbReference type="ChEBI" id="CHEBI:17544"/>
        <dbReference type="ChEBI" id="CHEBI:30616"/>
        <dbReference type="ChEBI" id="CHEBI:43474"/>
        <dbReference type="ChEBI" id="CHEBI:456216"/>
        <dbReference type="EC" id="6.4.1.1"/>
    </reaction>
</comment>
<evidence type="ECO:0000256" key="10">
    <source>
        <dbReference type="ARBA" id="ARBA00022840"/>
    </source>
</evidence>